<dbReference type="OrthoDB" id="7069383at2"/>
<evidence type="ECO:0000313" key="2">
    <source>
        <dbReference type="Proteomes" id="UP000240978"/>
    </source>
</evidence>
<gene>
    <name evidence="1" type="ORF">CLV42_113133</name>
</gene>
<name>A0A2P8FUR1_9BACT</name>
<evidence type="ECO:0000313" key="1">
    <source>
        <dbReference type="EMBL" id="PSL25451.1"/>
    </source>
</evidence>
<protein>
    <submittedName>
        <fullName evidence="1">Uncharacterized protein</fullName>
    </submittedName>
</protein>
<keyword evidence="2" id="KW-1185">Reference proteome</keyword>
<organism evidence="1 2">
    <name type="scientific">Chitinophaga ginsengisoli</name>
    <dbReference type="NCBI Taxonomy" id="363837"/>
    <lineage>
        <taxon>Bacteria</taxon>
        <taxon>Pseudomonadati</taxon>
        <taxon>Bacteroidota</taxon>
        <taxon>Chitinophagia</taxon>
        <taxon>Chitinophagales</taxon>
        <taxon>Chitinophagaceae</taxon>
        <taxon>Chitinophaga</taxon>
    </lineage>
</organism>
<dbReference type="AlphaFoldDB" id="A0A2P8FUR1"/>
<dbReference type="EMBL" id="PYGK01000013">
    <property type="protein sequence ID" value="PSL25451.1"/>
    <property type="molecule type" value="Genomic_DNA"/>
</dbReference>
<comment type="caution">
    <text evidence="1">The sequence shown here is derived from an EMBL/GenBank/DDBJ whole genome shotgun (WGS) entry which is preliminary data.</text>
</comment>
<accession>A0A2P8FUR1</accession>
<dbReference type="Proteomes" id="UP000240978">
    <property type="component" value="Unassembled WGS sequence"/>
</dbReference>
<dbReference type="RefSeq" id="WP_106604725.1">
    <property type="nucleotide sequence ID" value="NZ_PYGK01000013.1"/>
</dbReference>
<sequence>MAENIEILLEDVLIPEVMVLLSTLNAESKLQYYRTTLDESENLQLPSLLELKQRFESASNSYFYFRFSSFRLLKLQLPEAGIQVHKYDNSYDLSIDFPESHFDKLGISIADLQNSVRILADDLNAKMYCCGYEPVFNLDTRFFTNTELGPLSI</sequence>
<reference evidence="1 2" key="1">
    <citation type="submission" date="2018-03" db="EMBL/GenBank/DDBJ databases">
        <title>Genomic Encyclopedia of Archaeal and Bacterial Type Strains, Phase II (KMG-II): from individual species to whole genera.</title>
        <authorList>
            <person name="Goeker M."/>
        </authorList>
    </citation>
    <scope>NUCLEOTIDE SEQUENCE [LARGE SCALE GENOMIC DNA]</scope>
    <source>
        <strain evidence="1 2">DSM 18107</strain>
    </source>
</reference>
<proteinExistence type="predicted"/>